<name>M5U7B3_9BACT</name>
<evidence type="ECO:0000256" key="11">
    <source>
        <dbReference type="PROSITE-ProRule" id="PRU10141"/>
    </source>
</evidence>
<evidence type="ECO:0000256" key="2">
    <source>
        <dbReference type="ARBA" id="ARBA00004647"/>
    </source>
</evidence>
<keyword evidence="6 15" id="KW-0808">Transferase</keyword>
<dbReference type="Proteomes" id="UP000011885">
    <property type="component" value="Unassembled WGS sequence"/>
</dbReference>
<dbReference type="PROSITE" id="PS00108">
    <property type="entry name" value="PROTEIN_KINASE_ST"/>
    <property type="match status" value="1"/>
</dbReference>
<evidence type="ECO:0000256" key="13">
    <source>
        <dbReference type="SAM" id="Phobius"/>
    </source>
</evidence>
<dbReference type="RefSeq" id="WP_008675437.1">
    <property type="nucleotide sequence ID" value="NZ_ANOH01000095.1"/>
</dbReference>
<dbReference type="SUPFAM" id="SSF56112">
    <property type="entry name" value="Protein kinase-like (PK-like)"/>
    <property type="match status" value="1"/>
</dbReference>
<keyword evidence="10" id="KW-0206">Cytoskeleton</keyword>
<evidence type="ECO:0000256" key="3">
    <source>
        <dbReference type="ARBA" id="ARBA00010886"/>
    </source>
</evidence>
<evidence type="ECO:0000313" key="15">
    <source>
        <dbReference type="EMBL" id="EMI57372.1"/>
    </source>
</evidence>
<evidence type="ECO:0000256" key="10">
    <source>
        <dbReference type="ARBA" id="ARBA00023212"/>
    </source>
</evidence>
<dbReference type="InterPro" id="IPR000719">
    <property type="entry name" value="Prot_kinase_dom"/>
</dbReference>
<evidence type="ECO:0000256" key="6">
    <source>
        <dbReference type="ARBA" id="ARBA00022679"/>
    </source>
</evidence>
<dbReference type="PROSITE" id="PS00107">
    <property type="entry name" value="PROTEIN_KINASE_ATP"/>
    <property type="match status" value="1"/>
</dbReference>
<dbReference type="Pfam" id="PF07714">
    <property type="entry name" value="PK_Tyr_Ser-Thr"/>
    <property type="match status" value="1"/>
</dbReference>
<comment type="subcellular location">
    <subcellularLocation>
        <location evidence="1">Cytoplasm</location>
        <location evidence="1">Cytoskeleton</location>
        <location evidence="1">Microtubule organizing center</location>
        <location evidence="1">Centrosome</location>
    </subcellularLocation>
    <subcellularLocation>
        <location evidence="2">Cytoplasm</location>
        <location evidence="2">Cytoskeleton</location>
        <location evidence="2">Spindle pole</location>
    </subcellularLocation>
</comment>
<comment type="similarity">
    <text evidence="3">Belongs to the protein kinase superfamily. NEK Ser/Thr protein kinase family. NIMA subfamily.</text>
</comment>
<dbReference type="PROSITE" id="PS50011">
    <property type="entry name" value="PROTEIN_KINASE_DOM"/>
    <property type="match status" value="1"/>
</dbReference>
<evidence type="ECO:0000256" key="9">
    <source>
        <dbReference type="ARBA" id="ARBA00022840"/>
    </source>
</evidence>
<feature type="compositionally biased region" description="Gly residues" evidence="12">
    <location>
        <begin position="695"/>
        <end position="722"/>
    </location>
</feature>
<dbReference type="AlphaFoldDB" id="M5U7B3"/>
<accession>M5U7B3</accession>
<dbReference type="PANTHER" id="PTHR43289:SF34">
    <property type="entry name" value="SERINE_THREONINE-PROTEIN KINASE YBDM-RELATED"/>
    <property type="match status" value="1"/>
</dbReference>
<keyword evidence="7 11" id="KW-0547">Nucleotide-binding</keyword>
<dbReference type="FunFam" id="1.10.510.10:FF:000021">
    <property type="entry name" value="Serine/threonine protein kinase"/>
    <property type="match status" value="1"/>
</dbReference>
<feature type="region of interest" description="Disordered" evidence="12">
    <location>
        <begin position="677"/>
        <end position="756"/>
    </location>
</feature>
<evidence type="ECO:0000313" key="16">
    <source>
        <dbReference type="Proteomes" id="UP000011885"/>
    </source>
</evidence>
<keyword evidence="10" id="KW-0963">Cytoplasm</keyword>
<feature type="compositionally biased region" description="Basic and acidic residues" evidence="12">
    <location>
        <begin position="677"/>
        <end position="694"/>
    </location>
</feature>
<dbReference type="SMART" id="SM00220">
    <property type="entry name" value="S_TKc"/>
    <property type="match status" value="1"/>
</dbReference>
<feature type="transmembrane region" description="Helical" evidence="13">
    <location>
        <begin position="443"/>
        <end position="467"/>
    </location>
</feature>
<dbReference type="Gene3D" id="1.10.510.10">
    <property type="entry name" value="Transferase(Phosphotransferase) domain 1"/>
    <property type="match status" value="1"/>
</dbReference>
<keyword evidence="13" id="KW-0812">Transmembrane</keyword>
<evidence type="ECO:0000256" key="5">
    <source>
        <dbReference type="ARBA" id="ARBA00022527"/>
    </source>
</evidence>
<sequence length="799" mass="88480">MSELDETDDGRVVAAVKDYMRMLDAGNAPTTDEFLQQHADIAGELRPSLEGLAMVHRVAEPAPATVVAPDAEFTAKPIGDFQIVGELGRGGMGVVYEAIQLSLGRHVALKVLPFASGLDEVRLQRFRNEAHAAAAIHHTNIVPVYAVGSDRGIHYYAMQMIDGSTLAELIESMRESNASATIDDTTPVDSTVQPRYKKSPSITSMRRPSDPSASPVSTSPMSASPMSAMAKDTISRHTTVFNSNASARSKYYRTVVRMAHQAASAIHHAHQYGVVHRDIKPANLLIDSAGKIWVTDFGLAQVQTEASHLTRTGDPMGTLRYMSPEQAAGQRDELDHRTDIYSLGVTLYELLTLRPAIQGDGYREMLNNVALHEPPAPRSIDPALPIELDTIVRKAMAKLPSERYASAGDFADDLQAWLDDKPITAKPPTVIERLAKWRRRNSGLVAVAGGLLLFASLGLLITTLMIWREQRHTANALQREMHQREQAQRSFQQARNAVDTFSNLSESELAYRPDLQDLRRSFLETSLAFYQDFLDDRADDPTLAPELEATSARVSKMLEELQTLERIGPLRALGDYRVRREIGIEPTVADEIELAVEQFHLQRQAMGGDTINESGDANDETSKLARDFNDYVNERITPQQMKRLRQIMAQQMLPITFKSAYVERELELSSEQRDAINRIIENTRPRRGNGREGPGRGGPPRFGGPGMNGFSFGGSTRGGGGRGESRRDQEVGERSRGGGPGNWNEPGEPNGDPERYRTVLEFERTKSIAAQNTVNEILKILTPEQRLKWDDVIGEPFEG</sequence>
<evidence type="ECO:0000256" key="4">
    <source>
        <dbReference type="ARBA" id="ARBA00012513"/>
    </source>
</evidence>
<evidence type="ECO:0000256" key="7">
    <source>
        <dbReference type="ARBA" id="ARBA00022741"/>
    </source>
</evidence>
<dbReference type="EMBL" id="ANOH01000095">
    <property type="protein sequence ID" value="EMI57372.1"/>
    <property type="molecule type" value="Genomic_DNA"/>
</dbReference>
<keyword evidence="16" id="KW-1185">Reference proteome</keyword>
<comment type="caution">
    <text evidence="15">The sequence shown here is derived from an EMBL/GenBank/DDBJ whole genome shotgun (WGS) entry which is preliminary data.</text>
</comment>
<dbReference type="PANTHER" id="PTHR43289">
    <property type="entry name" value="MITOGEN-ACTIVATED PROTEIN KINASE KINASE KINASE 20-RELATED"/>
    <property type="match status" value="1"/>
</dbReference>
<feature type="compositionally biased region" description="Basic and acidic residues" evidence="12">
    <location>
        <begin position="723"/>
        <end position="736"/>
    </location>
</feature>
<keyword evidence="13" id="KW-1133">Transmembrane helix</keyword>
<dbReference type="GO" id="GO:0005813">
    <property type="term" value="C:centrosome"/>
    <property type="evidence" value="ECO:0007669"/>
    <property type="project" value="UniProtKB-SubCell"/>
</dbReference>
<dbReference type="OrthoDB" id="6111975at2"/>
<reference evidence="15 16" key="1">
    <citation type="journal article" date="2013" name="Mar. Genomics">
        <title>Expression of sulfatases in Rhodopirellula baltica and the diversity of sulfatases in the genus Rhodopirellula.</title>
        <authorList>
            <person name="Wegner C.E."/>
            <person name="Richter-Heitmann T."/>
            <person name="Klindworth A."/>
            <person name="Klockow C."/>
            <person name="Richter M."/>
            <person name="Achstetter T."/>
            <person name="Glockner F.O."/>
            <person name="Harder J."/>
        </authorList>
    </citation>
    <scope>NUCLEOTIDE SEQUENCE [LARGE SCALE GENOMIC DNA]</scope>
    <source>
        <strain evidence="15 16">SM41</strain>
    </source>
</reference>
<evidence type="ECO:0000256" key="1">
    <source>
        <dbReference type="ARBA" id="ARBA00004300"/>
    </source>
</evidence>
<proteinExistence type="inferred from homology"/>
<protein>
    <recommendedName>
        <fullName evidence="4">non-specific serine/threonine protein kinase</fullName>
        <ecNumber evidence="4">2.7.11.1</ecNumber>
    </recommendedName>
</protein>
<evidence type="ECO:0000259" key="14">
    <source>
        <dbReference type="PROSITE" id="PS50011"/>
    </source>
</evidence>
<dbReference type="EC" id="2.7.11.1" evidence="4"/>
<feature type="domain" description="Protein kinase" evidence="14">
    <location>
        <begin position="81"/>
        <end position="418"/>
    </location>
</feature>
<feature type="compositionally biased region" description="Polar residues" evidence="12">
    <location>
        <begin position="177"/>
        <end position="193"/>
    </location>
</feature>
<dbReference type="InterPro" id="IPR017441">
    <property type="entry name" value="Protein_kinase_ATP_BS"/>
</dbReference>
<dbReference type="PATRIC" id="fig|1263870.3.peg.1310"/>
<feature type="binding site" evidence="11">
    <location>
        <position position="110"/>
    </location>
    <ligand>
        <name>ATP</name>
        <dbReference type="ChEBI" id="CHEBI:30616"/>
    </ligand>
</feature>
<keyword evidence="13" id="KW-0472">Membrane</keyword>
<keyword evidence="9 11" id="KW-0067">ATP-binding</keyword>
<keyword evidence="5 15" id="KW-0723">Serine/threonine-protein kinase</keyword>
<evidence type="ECO:0000256" key="12">
    <source>
        <dbReference type="SAM" id="MobiDB-lite"/>
    </source>
</evidence>
<dbReference type="InterPro" id="IPR008271">
    <property type="entry name" value="Ser/Thr_kinase_AS"/>
</dbReference>
<dbReference type="CDD" id="cd14014">
    <property type="entry name" value="STKc_PknB_like"/>
    <property type="match status" value="1"/>
</dbReference>
<dbReference type="InterPro" id="IPR011009">
    <property type="entry name" value="Kinase-like_dom_sf"/>
</dbReference>
<dbReference type="GO" id="GO:0000922">
    <property type="term" value="C:spindle pole"/>
    <property type="evidence" value="ECO:0007669"/>
    <property type="project" value="UniProtKB-SubCell"/>
</dbReference>
<evidence type="ECO:0000256" key="8">
    <source>
        <dbReference type="ARBA" id="ARBA00022777"/>
    </source>
</evidence>
<feature type="region of interest" description="Disordered" evidence="12">
    <location>
        <begin position="177"/>
        <end position="227"/>
    </location>
</feature>
<dbReference type="Gene3D" id="3.30.200.20">
    <property type="entry name" value="Phosphorylase Kinase, domain 1"/>
    <property type="match status" value="1"/>
</dbReference>
<gene>
    <name evidence="15" type="ORF">RSSM_01213</name>
</gene>
<dbReference type="InterPro" id="IPR001245">
    <property type="entry name" value="Ser-Thr/Tyr_kinase_cat_dom"/>
</dbReference>
<feature type="compositionally biased region" description="Low complexity" evidence="12">
    <location>
        <begin position="211"/>
        <end position="227"/>
    </location>
</feature>
<dbReference type="GO" id="GO:0004674">
    <property type="term" value="F:protein serine/threonine kinase activity"/>
    <property type="evidence" value="ECO:0007669"/>
    <property type="project" value="UniProtKB-KW"/>
</dbReference>
<dbReference type="GO" id="GO:0005524">
    <property type="term" value="F:ATP binding"/>
    <property type="evidence" value="ECO:0007669"/>
    <property type="project" value="UniProtKB-UniRule"/>
</dbReference>
<keyword evidence="8 15" id="KW-0418">Kinase</keyword>
<organism evidence="15 16">
    <name type="scientific">Rhodopirellula sallentina SM41</name>
    <dbReference type="NCBI Taxonomy" id="1263870"/>
    <lineage>
        <taxon>Bacteria</taxon>
        <taxon>Pseudomonadati</taxon>
        <taxon>Planctomycetota</taxon>
        <taxon>Planctomycetia</taxon>
        <taxon>Pirellulales</taxon>
        <taxon>Pirellulaceae</taxon>
        <taxon>Rhodopirellula</taxon>
    </lineage>
</organism>